<evidence type="ECO:0000256" key="2">
    <source>
        <dbReference type="RuleBase" id="RU362097"/>
    </source>
</evidence>
<dbReference type="GO" id="GO:0015562">
    <property type="term" value="F:efflux transmembrane transporter activity"/>
    <property type="evidence" value="ECO:0007669"/>
    <property type="project" value="InterPro"/>
</dbReference>
<name>A0A916ZQ70_9SPHN</name>
<keyword evidence="2" id="KW-0732">Signal</keyword>
<keyword evidence="2" id="KW-0564">Palmitate</keyword>
<dbReference type="RefSeq" id="WP_188762204.1">
    <property type="nucleotide sequence ID" value="NZ_BMJM01000004.1"/>
</dbReference>
<evidence type="ECO:0000256" key="1">
    <source>
        <dbReference type="ARBA" id="ARBA00007613"/>
    </source>
</evidence>
<keyword evidence="2" id="KW-0472">Membrane</keyword>
<dbReference type="Gene3D" id="2.20.200.10">
    <property type="entry name" value="Outer membrane efflux proteins (OEP)"/>
    <property type="match status" value="1"/>
</dbReference>
<gene>
    <name evidence="3" type="ORF">GCM10011529_13760</name>
</gene>
<organism evidence="3 4">
    <name type="scientific">Sandarakinorhabdus glacialis</name>
    <dbReference type="NCBI Taxonomy" id="1614636"/>
    <lineage>
        <taxon>Bacteria</taxon>
        <taxon>Pseudomonadati</taxon>
        <taxon>Pseudomonadota</taxon>
        <taxon>Alphaproteobacteria</taxon>
        <taxon>Sphingomonadales</taxon>
        <taxon>Sphingosinicellaceae</taxon>
        <taxon>Sandarakinorhabdus</taxon>
    </lineage>
</organism>
<keyword evidence="2" id="KW-0449">Lipoprotein</keyword>
<comment type="similarity">
    <text evidence="1 2">Belongs to the outer membrane factor (OMF) (TC 1.B.17) family.</text>
</comment>
<reference evidence="3" key="2">
    <citation type="submission" date="2020-09" db="EMBL/GenBank/DDBJ databases">
        <authorList>
            <person name="Sun Q."/>
            <person name="Zhou Y."/>
        </authorList>
    </citation>
    <scope>NUCLEOTIDE SEQUENCE</scope>
    <source>
        <strain evidence="3">CGMCC 1.15519</strain>
    </source>
</reference>
<keyword evidence="4" id="KW-1185">Reference proteome</keyword>
<dbReference type="SUPFAM" id="SSF56954">
    <property type="entry name" value="Outer membrane efflux proteins (OEP)"/>
    <property type="match status" value="1"/>
</dbReference>
<feature type="signal peptide" evidence="2">
    <location>
        <begin position="1"/>
        <end position="23"/>
    </location>
</feature>
<dbReference type="PANTHER" id="PTHR30203">
    <property type="entry name" value="OUTER MEMBRANE CATION EFFLUX PROTEIN"/>
    <property type="match status" value="1"/>
</dbReference>
<dbReference type="InterPro" id="IPR003423">
    <property type="entry name" value="OMP_efflux"/>
</dbReference>
<protein>
    <submittedName>
        <fullName evidence="3">Outer membrane efflux protein</fullName>
    </submittedName>
</protein>
<dbReference type="Proteomes" id="UP000635071">
    <property type="component" value="Unassembled WGS sequence"/>
</dbReference>
<dbReference type="InterPro" id="IPR010131">
    <property type="entry name" value="MdtP/NodT-like"/>
</dbReference>
<evidence type="ECO:0000313" key="3">
    <source>
        <dbReference type="EMBL" id="GGE08568.1"/>
    </source>
</evidence>
<comment type="caution">
    <text evidence="3">The sequence shown here is derived from an EMBL/GenBank/DDBJ whole genome shotgun (WGS) entry which is preliminary data.</text>
</comment>
<accession>A0A916ZQ70</accession>
<evidence type="ECO:0000313" key="4">
    <source>
        <dbReference type="Proteomes" id="UP000635071"/>
    </source>
</evidence>
<dbReference type="Gene3D" id="1.20.1600.10">
    <property type="entry name" value="Outer membrane efflux proteins (OEP)"/>
    <property type="match status" value="1"/>
</dbReference>
<keyword evidence="2" id="KW-1134">Transmembrane beta strand</keyword>
<feature type="chain" id="PRO_5038171441" evidence="2">
    <location>
        <begin position="24"/>
        <end position="476"/>
    </location>
</feature>
<proteinExistence type="inferred from homology"/>
<dbReference type="NCBIfam" id="TIGR01845">
    <property type="entry name" value="outer_NodT"/>
    <property type="match status" value="1"/>
</dbReference>
<comment type="subcellular location">
    <subcellularLocation>
        <location evidence="2">Cell membrane</location>
        <topology evidence="2">Lipid-anchor</topology>
    </subcellularLocation>
</comment>
<keyword evidence="2" id="KW-0812">Transmembrane</keyword>
<dbReference type="Pfam" id="PF02321">
    <property type="entry name" value="OEP"/>
    <property type="match status" value="2"/>
</dbReference>
<dbReference type="PROSITE" id="PS51257">
    <property type="entry name" value="PROKAR_LIPOPROTEIN"/>
    <property type="match status" value="1"/>
</dbReference>
<reference evidence="3" key="1">
    <citation type="journal article" date="2014" name="Int. J. Syst. Evol. Microbiol.">
        <title>Complete genome sequence of Corynebacterium casei LMG S-19264T (=DSM 44701T), isolated from a smear-ripened cheese.</title>
        <authorList>
            <consortium name="US DOE Joint Genome Institute (JGI-PGF)"/>
            <person name="Walter F."/>
            <person name="Albersmeier A."/>
            <person name="Kalinowski J."/>
            <person name="Ruckert C."/>
        </authorList>
    </citation>
    <scope>NUCLEOTIDE SEQUENCE</scope>
    <source>
        <strain evidence="3">CGMCC 1.15519</strain>
    </source>
</reference>
<dbReference type="EMBL" id="BMJM01000004">
    <property type="protein sequence ID" value="GGE08568.1"/>
    <property type="molecule type" value="Genomic_DNA"/>
</dbReference>
<dbReference type="AlphaFoldDB" id="A0A916ZQ70"/>
<dbReference type="GO" id="GO:0005886">
    <property type="term" value="C:plasma membrane"/>
    <property type="evidence" value="ECO:0007669"/>
    <property type="project" value="UniProtKB-SubCell"/>
</dbReference>
<dbReference type="PANTHER" id="PTHR30203:SF21">
    <property type="entry name" value="OUTER MEMBRANE COMPONENT OF MULTIDRUG EFFLUX PUMP-RELATED"/>
    <property type="match status" value="1"/>
</dbReference>
<sequence length="476" mass="49333">MIRTLSVGAALLLSACAVGPNYAPAPTPVAASGTFSAATPANASTTSAPDAWWRLYDDPVLDDLIGQAFAANTDLRVATANLRRARAVLSEARGARLPSTTISASAVEARQSVATVGGPVPFESAFYSVGLDASYEIDLYGRVSRSIEAARADSAAEAAARDTVAISVAAETARAYADACSAAFQLGVAERSLKLQADSFDLTERRVAAGRDSPLDVARARAQLESTRATLPTFAANRRSALYRLAVLTGKPPSAFDARAAACTIPPRLTQPLPAGDGAAMLRRRPDIRRADRQLAAATARIGVATADLYPQISIGAGVSGQGVTPGAAFSNNGFGFSLGPLISWTFPNIIAARARIAQAEASTEAALATFDGTVLSALQETETTLSDYSGVLDRNAALKNARDQSGEAARIVRLRYNIGVENFLAVLDAERTLATADAQLADSDATLTTAQIAVFKALGGGWETPEASAGANNSR</sequence>